<dbReference type="EMBL" id="CAXAMM010039277">
    <property type="protein sequence ID" value="CAK9085333.1"/>
    <property type="molecule type" value="Genomic_DNA"/>
</dbReference>
<proteinExistence type="predicted"/>
<reference evidence="1 2" key="1">
    <citation type="submission" date="2024-02" db="EMBL/GenBank/DDBJ databases">
        <authorList>
            <person name="Chen Y."/>
            <person name="Shah S."/>
            <person name="Dougan E. K."/>
            <person name="Thang M."/>
            <person name="Chan C."/>
        </authorList>
    </citation>
    <scope>NUCLEOTIDE SEQUENCE [LARGE SCALE GENOMIC DNA]</scope>
</reference>
<sequence>MRAKRAALRCSQVVSVYRGRRERFWQFTLQRPFGDDTWYLQVKVPLQNEKKEFSEIKELLHRMAFDLGAVSTSDEGGLGEEGRFALGEQLRALERLQRLEQRFAGSGVTESEARNALRLFERELSKGSEVSVLSIQRPGSWKVSIPVSEANWSEEKFAHDARELRKLKRQLAGAEEWSAADLVAECCVRWTEGIHRDHGKRRQAWFSSACARLAAPLGIESGYTENGGGTGGGVNNGRPDWQSWLERGPSTCRIGCARSIAAITHHTEDFGRSAGRRTAVVAVAGLQLRRRHRGVAREFIRRWVPPKPAKHGPAFGRRTSWLGATNSSTARSCYGFIHLSQSGSR</sequence>
<protein>
    <submittedName>
        <fullName evidence="1">Molybdenum cofactor sulfurase</fullName>
    </submittedName>
</protein>
<keyword evidence="2" id="KW-1185">Reference proteome</keyword>
<gene>
    <name evidence="1" type="ORF">SCF082_LOCUS40428</name>
</gene>
<comment type="caution">
    <text evidence="1">The sequence shown here is derived from an EMBL/GenBank/DDBJ whole genome shotgun (WGS) entry which is preliminary data.</text>
</comment>
<organism evidence="1 2">
    <name type="scientific">Durusdinium trenchii</name>
    <dbReference type="NCBI Taxonomy" id="1381693"/>
    <lineage>
        <taxon>Eukaryota</taxon>
        <taxon>Sar</taxon>
        <taxon>Alveolata</taxon>
        <taxon>Dinophyceae</taxon>
        <taxon>Suessiales</taxon>
        <taxon>Symbiodiniaceae</taxon>
        <taxon>Durusdinium</taxon>
    </lineage>
</organism>
<accession>A0ABP0QAQ2</accession>
<name>A0ABP0QAQ2_9DINO</name>
<dbReference type="Proteomes" id="UP001642464">
    <property type="component" value="Unassembled WGS sequence"/>
</dbReference>
<evidence type="ECO:0000313" key="2">
    <source>
        <dbReference type="Proteomes" id="UP001642464"/>
    </source>
</evidence>
<evidence type="ECO:0000313" key="1">
    <source>
        <dbReference type="EMBL" id="CAK9085333.1"/>
    </source>
</evidence>